<dbReference type="SMART" id="SM00530">
    <property type="entry name" value="HTH_XRE"/>
    <property type="match status" value="1"/>
</dbReference>
<dbReference type="EMBL" id="BANC01000169">
    <property type="protein sequence ID" value="GAN82186.1"/>
    <property type="molecule type" value="Genomic_DNA"/>
</dbReference>
<dbReference type="SUPFAM" id="SSF47413">
    <property type="entry name" value="lambda repressor-like DNA-binding domains"/>
    <property type="match status" value="1"/>
</dbReference>
<dbReference type="STRING" id="1120923.SAMN02746095_03665"/>
<keyword evidence="1" id="KW-0238">DNA-binding</keyword>
<dbReference type="InterPro" id="IPR001387">
    <property type="entry name" value="Cro/C1-type_HTH"/>
</dbReference>
<evidence type="ECO:0000256" key="1">
    <source>
        <dbReference type="ARBA" id="ARBA00023125"/>
    </source>
</evidence>
<reference evidence="3 4" key="1">
    <citation type="submission" date="2012-11" db="EMBL/GenBank/DDBJ databases">
        <title>Whole genome sequence of Acidocella aminolytica 101 = DSM 11237.</title>
        <authorList>
            <person name="Azuma Y."/>
            <person name="Higashiura N."/>
            <person name="Hirakawa H."/>
            <person name="Matsushita K."/>
        </authorList>
    </citation>
    <scope>NUCLEOTIDE SEQUENCE [LARGE SCALE GENOMIC DNA]</scope>
    <source>
        <strain evidence="4">101 / DSM 11237</strain>
    </source>
</reference>
<dbReference type="OrthoDB" id="9813152at2"/>
<dbReference type="RefSeq" id="WP_048880581.1">
    <property type="nucleotide sequence ID" value="NZ_BANC01000169.1"/>
</dbReference>
<evidence type="ECO:0000313" key="3">
    <source>
        <dbReference type="EMBL" id="GAN82186.1"/>
    </source>
</evidence>
<name>A0A0D6PLF3_9PROT</name>
<dbReference type="PANTHER" id="PTHR46797">
    <property type="entry name" value="HTH-TYPE TRANSCRIPTIONAL REGULATOR"/>
    <property type="match status" value="1"/>
</dbReference>
<dbReference type="PROSITE" id="PS50943">
    <property type="entry name" value="HTH_CROC1"/>
    <property type="match status" value="1"/>
</dbReference>
<organism evidence="3 4">
    <name type="scientific">Acidocella aminolytica 101 = DSM 11237</name>
    <dbReference type="NCBI Taxonomy" id="1120923"/>
    <lineage>
        <taxon>Bacteria</taxon>
        <taxon>Pseudomonadati</taxon>
        <taxon>Pseudomonadota</taxon>
        <taxon>Alphaproteobacteria</taxon>
        <taxon>Acetobacterales</taxon>
        <taxon>Acidocellaceae</taxon>
        <taxon>Acidocella</taxon>
    </lineage>
</organism>
<dbReference type="GO" id="GO:0003677">
    <property type="term" value="F:DNA binding"/>
    <property type="evidence" value="ECO:0007669"/>
    <property type="project" value="UniProtKB-KW"/>
</dbReference>
<comment type="caution">
    <text evidence="3">The sequence shown here is derived from an EMBL/GenBank/DDBJ whole genome shotgun (WGS) entry which is preliminary data.</text>
</comment>
<dbReference type="Proteomes" id="UP000032668">
    <property type="component" value="Unassembled WGS sequence"/>
</dbReference>
<evidence type="ECO:0000259" key="2">
    <source>
        <dbReference type="PROSITE" id="PS50943"/>
    </source>
</evidence>
<evidence type="ECO:0000313" key="4">
    <source>
        <dbReference type="Proteomes" id="UP000032668"/>
    </source>
</evidence>
<feature type="domain" description="HTH cro/C1-type" evidence="2">
    <location>
        <begin position="9"/>
        <end position="64"/>
    </location>
</feature>
<sequence>MATTLGEKIYRLRREKGLSLEKLGELTDSSKSYIWELENKNPPRPSADKIGKIASVLGVTPEYLINTGQSEPNASVVDEAFFRKYRNMDDSTKEKIRQIVELWGDEKK</sequence>
<dbReference type="Pfam" id="PF01381">
    <property type="entry name" value="HTH_3"/>
    <property type="match status" value="1"/>
</dbReference>
<gene>
    <name evidence="3" type="ORF">Aam_172_011</name>
</gene>
<keyword evidence="4" id="KW-1185">Reference proteome</keyword>
<dbReference type="PANTHER" id="PTHR46797:SF1">
    <property type="entry name" value="METHYLPHOSPHONATE SYNTHASE"/>
    <property type="match status" value="1"/>
</dbReference>
<dbReference type="CDD" id="cd00093">
    <property type="entry name" value="HTH_XRE"/>
    <property type="match status" value="1"/>
</dbReference>
<dbReference type="GO" id="GO:0003700">
    <property type="term" value="F:DNA-binding transcription factor activity"/>
    <property type="evidence" value="ECO:0007669"/>
    <property type="project" value="TreeGrafter"/>
</dbReference>
<dbReference type="InterPro" id="IPR050807">
    <property type="entry name" value="TransReg_Diox_bact_type"/>
</dbReference>
<accession>A0A0D6PLF3</accession>
<dbReference type="GO" id="GO:0005829">
    <property type="term" value="C:cytosol"/>
    <property type="evidence" value="ECO:0007669"/>
    <property type="project" value="TreeGrafter"/>
</dbReference>
<dbReference type="AlphaFoldDB" id="A0A0D6PLF3"/>
<proteinExistence type="predicted"/>
<protein>
    <submittedName>
        <fullName evidence="3">Transcriptional regulator</fullName>
    </submittedName>
</protein>
<dbReference type="InterPro" id="IPR010982">
    <property type="entry name" value="Lambda_DNA-bd_dom_sf"/>
</dbReference>
<dbReference type="Gene3D" id="1.10.260.40">
    <property type="entry name" value="lambda repressor-like DNA-binding domains"/>
    <property type="match status" value="1"/>
</dbReference>